<feature type="compositionally biased region" description="Low complexity" evidence="11">
    <location>
        <begin position="259"/>
        <end position="271"/>
    </location>
</feature>
<dbReference type="PROSITE" id="PS00028">
    <property type="entry name" value="ZINC_FINGER_C2H2_1"/>
    <property type="match status" value="2"/>
</dbReference>
<sequence length="1532" mass="171324">MLLADSYKTRMEVDSNKYIKPVTTNRNELLETIDYNTDSSESLVHFLQNGPKLIELDEEKRIKSETNNGTSSHNVGLKKALIKQYKFVNGEVISCVKWEGEFFITSTDIIRALVYRFEKIGRPVMHIKKFEEGVFSDLRSLKPGYGARLESPRSEFLDLLYRNHCVRTQKKQKVFYWNLVPHDQLFREALERDLKREAMGIEPTTKLLSTIYNDTVVSIGGVDLPLTVPCETTKNTDSDSSTKNQIDTELDNTQRNNIPKKSPISKTSKSTILKSVPNKSMTTQETIPIKPEPVKDSNIKNFSRVSQTTQVTSEPSKYLENENSNKNLNNVDISLNENISFQDLLGDFGFRKSQISVLNTGLIGTPTKQKPLTKTEYEKFMPTPTPFHSPVLKPIDDHKNDIKSLEKDACLNQDSFHIFMSALDGLQKEYPIELKPENKNISLLLTEKTDSISNLESRNLEKKNMPEHSISLISDSMINDSSPLIQHNNFSVQTLNPKNNLDIHFHHDIDTSLMSVDTPNNPNSINISDNTKKLNSSNNFNSSSSSNVNQSDSDITLNNNISIGSIGKSSSSRFHPYSKAPAALKSSTDLKSKEPDNKHEISSIFTSQLMSPFAFGDLGFSTFNGFTDVEENQESSILFNKDSSTYSESKVSSKLSTKKISTDHLKSVQSNSESLELLLGNERKYICDYEGCSKQFKRHEHLKRHTRTHTGEKPYKCPLQGCAKGFARMDNLHQHVRTHINKRSLISNGSGKNKSLNAISSSNERDGNDFGNNGSSSFSFKHFGEVSPQGINKNNSNKNVNSDSEKQFSNGKLKGKNFMSPNSKGNSGSSIPNRKGANFPFQTRLQRSNTLKNKSTKALGNVKNTHNTRISRSSSIKTNNFQPSSFQSEQLSASLLSRSFGRDFLNENDFSKLRNFENGSIELPGVDTIDPHKIRRWSTMPSNHDGEGDIIAHNTSDLYSIMNKNTFDHSNDLYLSSGNLKNQLDQLSDGIDKSSSPVYDFTREQAESIISNVLNSSKTNHASNLNENSVLYNQFQSVLSHHIRNQDKNNTNLNFDHAHSLPNTASLEWITNHLNNNDSKILSFAENNVINNLGDGFGIKNNSTIRNSNLNIGFKSGFGDSNYKINGSDVESSSSSYLNINSNFNTNLSYNHRGLHYGGNIDSEMSDSYISRGYSDQENNSVDSRSNKNFGSDEVYFNNEKNSVAGESGAIDSFMLNDSIMTDDHTNGNKNEKSYPNSYSGCAFDSGFSNFRNNHGNIFDILGHSLDNNMFNSINNEHSVTTDGFSDKIFAKDNDSEATFKDPSFKSTIFDHKFSLPGNDYNMVSSLTRLKTPEQLSNAHSEYNSASNSLQPSTLSFNNTHNTQTNSKSKPMGLTPSNSLPSGKNINQFFGATSLEYFDSVKVSEHDSIYHGGINASRIKLPAFDFGNEQKGFDEFPNSKGSLLSSAFVFSNESEPTNAKNHSGLYLNSSKNSDNHNTESGGHFGTENHSDKTQNNNALRSGENREKFFGNPEPVFSVHSRSSPYFEHDMII</sequence>
<gene>
    <name evidence="13" type="ORF">BB559_005782</name>
</gene>
<dbReference type="SUPFAM" id="SSF57667">
    <property type="entry name" value="beta-beta-alpha zinc fingers"/>
    <property type="match status" value="1"/>
</dbReference>
<dbReference type="GO" id="GO:0005634">
    <property type="term" value="C:nucleus"/>
    <property type="evidence" value="ECO:0007669"/>
    <property type="project" value="UniProtKB-SubCell"/>
</dbReference>
<comment type="caution">
    <text evidence="13">The sequence shown here is derived from an EMBL/GenBank/DDBJ whole genome shotgun (WGS) entry which is preliminary data.</text>
</comment>
<name>A0A2T9Y6P8_9FUNG</name>
<evidence type="ECO:0000313" key="14">
    <source>
        <dbReference type="Proteomes" id="UP000245699"/>
    </source>
</evidence>
<dbReference type="Proteomes" id="UP000245699">
    <property type="component" value="Unassembled WGS sequence"/>
</dbReference>
<dbReference type="Pfam" id="PF02200">
    <property type="entry name" value="STE"/>
    <property type="match status" value="1"/>
</dbReference>
<dbReference type="PANTHER" id="PTHR47427:SF1">
    <property type="entry name" value="PROTEIN STE12"/>
    <property type="match status" value="1"/>
</dbReference>
<dbReference type="GO" id="GO:1990527">
    <property type="term" value="C:Tec1p-Ste12p-Dig1p complex"/>
    <property type="evidence" value="ECO:0007669"/>
    <property type="project" value="TreeGrafter"/>
</dbReference>
<dbReference type="GO" id="GO:0008270">
    <property type="term" value="F:zinc ion binding"/>
    <property type="evidence" value="ECO:0007669"/>
    <property type="project" value="UniProtKB-KW"/>
</dbReference>
<feature type="compositionally biased region" description="Polar residues" evidence="11">
    <location>
        <begin position="840"/>
        <end position="883"/>
    </location>
</feature>
<feature type="compositionally biased region" description="Low complexity" evidence="11">
    <location>
        <begin position="769"/>
        <end position="780"/>
    </location>
</feature>
<evidence type="ECO:0000259" key="12">
    <source>
        <dbReference type="PROSITE" id="PS50157"/>
    </source>
</evidence>
<dbReference type="PROSITE" id="PS50157">
    <property type="entry name" value="ZINC_FINGER_C2H2_2"/>
    <property type="match status" value="2"/>
</dbReference>
<comment type="subcellular location">
    <subcellularLocation>
        <location evidence="1">Nucleus</location>
    </subcellularLocation>
</comment>
<keyword evidence="5" id="KW-0862">Zinc</keyword>
<evidence type="ECO:0000256" key="8">
    <source>
        <dbReference type="ARBA" id="ARBA00023242"/>
    </source>
</evidence>
<feature type="region of interest" description="Disordered" evidence="11">
    <location>
        <begin position="516"/>
        <end position="553"/>
    </location>
</feature>
<evidence type="ECO:0000256" key="10">
    <source>
        <dbReference type="PROSITE-ProRule" id="PRU00042"/>
    </source>
</evidence>
<evidence type="ECO:0000256" key="9">
    <source>
        <dbReference type="ARBA" id="ARBA00024345"/>
    </source>
</evidence>
<protein>
    <recommendedName>
        <fullName evidence="12">C2H2-type domain-containing protein</fullName>
    </recommendedName>
</protein>
<keyword evidence="4 10" id="KW-0863">Zinc-finger</keyword>
<proteinExistence type="inferred from homology"/>
<feature type="compositionally biased region" description="Polar residues" evidence="11">
    <location>
        <begin position="744"/>
        <end position="762"/>
    </location>
</feature>
<dbReference type="GO" id="GO:0000978">
    <property type="term" value="F:RNA polymerase II cis-regulatory region sequence-specific DNA binding"/>
    <property type="evidence" value="ECO:0007669"/>
    <property type="project" value="UniProtKB-ARBA"/>
</dbReference>
<evidence type="ECO:0000256" key="6">
    <source>
        <dbReference type="ARBA" id="ARBA00023015"/>
    </source>
</evidence>
<feature type="region of interest" description="Disordered" evidence="11">
    <location>
        <begin position="232"/>
        <end position="271"/>
    </location>
</feature>
<dbReference type="Gene3D" id="3.30.160.60">
    <property type="entry name" value="Classic Zinc Finger"/>
    <property type="match status" value="2"/>
</dbReference>
<feature type="compositionally biased region" description="Low complexity" evidence="11">
    <location>
        <begin position="232"/>
        <end position="244"/>
    </location>
</feature>
<feature type="compositionally biased region" description="Polar residues" evidence="11">
    <location>
        <begin position="819"/>
        <end position="832"/>
    </location>
</feature>
<keyword evidence="7" id="KW-0804">Transcription</keyword>
<feature type="compositionally biased region" description="Low complexity" evidence="11">
    <location>
        <begin position="792"/>
        <end position="802"/>
    </location>
</feature>
<feature type="compositionally biased region" description="Low complexity" evidence="11">
    <location>
        <begin position="517"/>
        <end position="553"/>
    </location>
</feature>
<dbReference type="FunFam" id="3.30.160.60:FF:000072">
    <property type="entry name" value="zinc finger protein 143 isoform X1"/>
    <property type="match status" value="1"/>
</dbReference>
<feature type="region of interest" description="Disordered" evidence="11">
    <location>
        <begin position="741"/>
        <end position="883"/>
    </location>
</feature>
<evidence type="ECO:0000256" key="5">
    <source>
        <dbReference type="ARBA" id="ARBA00022833"/>
    </source>
</evidence>
<reference evidence="13 14" key="1">
    <citation type="journal article" date="2018" name="MBio">
        <title>Comparative Genomics Reveals the Core Gene Toolbox for the Fungus-Insect Symbiosis.</title>
        <authorList>
            <person name="Wang Y."/>
            <person name="Stata M."/>
            <person name="Wang W."/>
            <person name="Stajich J.E."/>
            <person name="White M.M."/>
            <person name="Moncalvo J.M."/>
        </authorList>
    </citation>
    <scope>NUCLEOTIDE SEQUENCE [LARGE SCALE GENOMIC DNA]</scope>
    <source>
        <strain evidence="13 14">AUS-77-4</strain>
    </source>
</reference>
<feature type="compositionally biased region" description="Polar residues" evidence="11">
    <location>
        <begin position="1457"/>
        <end position="1472"/>
    </location>
</feature>
<evidence type="ECO:0000256" key="3">
    <source>
        <dbReference type="ARBA" id="ARBA00022737"/>
    </source>
</evidence>
<keyword evidence="14" id="KW-1185">Reference proteome</keyword>
<dbReference type="InterPro" id="IPR013087">
    <property type="entry name" value="Znf_C2H2_type"/>
</dbReference>
<feature type="domain" description="C2H2-type" evidence="12">
    <location>
        <begin position="685"/>
        <end position="714"/>
    </location>
</feature>
<dbReference type="EMBL" id="MBFT01000671">
    <property type="protein sequence ID" value="PVU87975.1"/>
    <property type="molecule type" value="Genomic_DNA"/>
</dbReference>
<dbReference type="PANTHER" id="PTHR47427">
    <property type="entry name" value="PROTEIN STE12"/>
    <property type="match status" value="1"/>
</dbReference>
<keyword evidence="2" id="KW-0479">Metal-binding</keyword>
<evidence type="ECO:0000256" key="11">
    <source>
        <dbReference type="SAM" id="MobiDB-lite"/>
    </source>
</evidence>
<dbReference type="FunFam" id="3.30.160.60:FF:000125">
    <property type="entry name" value="Putative zinc finger protein 143"/>
    <property type="match status" value="1"/>
</dbReference>
<feature type="compositionally biased region" description="Polar residues" evidence="11">
    <location>
        <begin position="245"/>
        <end position="257"/>
    </location>
</feature>
<keyword evidence="3" id="KW-0677">Repeat</keyword>
<dbReference type="GO" id="GO:1990526">
    <property type="term" value="C:Ste12p-Dig1p-Dig2p complex"/>
    <property type="evidence" value="ECO:0007669"/>
    <property type="project" value="TreeGrafter"/>
</dbReference>
<evidence type="ECO:0000256" key="7">
    <source>
        <dbReference type="ARBA" id="ARBA00023163"/>
    </source>
</evidence>
<dbReference type="OrthoDB" id="1095242at2759"/>
<dbReference type="InterPro" id="IPR052127">
    <property type="entry name" value="STE12_transcription_factor"/>
</dbReference>
<dbReference type="GO" id="GO:0000981">
    <property type="term" value="F:DNA-binding transcription factor activity, RNA polymerase II-specific"/>
    <property type="evidence" value="ECO:0007669"/>
    <property type="project" value="UniProtKB-ARBA"/>
</dbReference>
<evidence type="ECO:0000256" key="4">
    <source>
        <dbReference type="ARBA" id="ARBA00022771"/>
    </source>
</evidence>
<dbReference type="Pfam" id="PF00096">
    <property type="entry name" value="zf-C2H2"/>
    <property type="match status" value="2"/>
</dbReference>
<dbReference type="InterPro" id="IPR036236">
    <property type="entry name" value="Znf_C2H2_sf"/>
</dbReference>
<evidence type="ECO:0000256" key="1">
    <source>
        <dbReference type="ARBA" id="ARBA00004123"/>
    </source>
</evidence>
<evidence type="ECO:0000313" key="13">
    <source>
        <dbReference type="EMBL" id="PVU87975.1"/>
    </source>
</evidence>
<feature type="region of interest" description="Disordered" evidence="11">
    <location>
        <begin position="1337"/>
        <end position="1380"/>
    </location>
</feature>
<feature type="region of interest" description="Disordered" evidence="11">
    <location>
        <begin position="1457"/>
        <end position="1498"/>
    </location>
</feature>
<dbReference type="STRING" id="61424.A0A2T9Y6P8"/>
<feature type="domain" description="C2H2-type" evidence="12">
    <location>
        <begin position="715"/>
        <end position="744"/>
    </location>
</feature>
<keyword evidence="8" id="KW-0539">Nucleus</keyword>
<dbReference type="InterPro" id="IPR003120">
    <property type="entry name" value="Ste12"/>
</dbReference>
<organism evidence="13 14">
    <name type="scientific">Furculomyces boomerangus</name>
    <dbReference type="NCBI Taxonomy" id="61424"/>
    <lineage>
        <taxon>Eukaryota</taxon>
        <taxon>Fungi</taxon>
        <taxon>Fungi incertae sedis</taxon>
        <taxon>Zoopagomycota</taxon>
        <taxon>Kickxellomycotina</taxon>
        <taxon>Harpellomycetes</taxon>
        <taxon>Harpellales</taxon>
        <taxon>Harpellaceae</taxon>
        <taxon>Furculomyces</taxon>
    </lineage>
</organism>
<comment type="similarity">
    <text evidence="9">Belongs to the STE12 transcription factor family.</text>
</comment>
<dbReference type="SMART" id="SM00424">
    <property type="entry name" value="STE"/>
    <property type="match status" value="1"/>
</dbReference>
<evidence type="ECO:0000256" key="2">
    <source>
        <dbReference type="ARBA" id="ARBA00022723"/>
    </source>
</evidence>
<accession>A0A2T9Y6P8</accession>
<keyword evidence="6" id="KW-0805">Transcription regulation</keyword>
<dbReference type="SMART" id="SM00355">
    <property type="entry name" value="ZnF_C2H2"/>
    <property type="match status" value="2"/>
</dbReference>